<dbReference type="Proteomes" id="UP001497535">
    <property type="component" value="Unassembled WGS sequence"/>
</dbReference>
<reference evidence="1" key="1">
    <citation type="submission" date="2023-11" db="EMBL/GenBank/DDBJ databases">
        <authorList>
            <person name="Poullet M."/>
        </authorList>
    </citation>
    <scope>NUCLEOTIDE SEQUENCE</scope>
    <source>
        <strain evidence="1">E1834</strain>
    </source>
</reference>
<evidence type="ECO:0000313" key="1">
    <source>
        <dbReference type="EMBL" id="CAK5059086.1"/>
    </source>
</evidence>
<protein>
    <submittedName>
        <fullName evidence="1">Uncharacterized protein</fullName>
    </submittedName>
</protein>
<evidence type="ECO:0000313" key="2">
    <source>
        <dbReference type="Proteomes" id="UP001497535"/>
    </source>
</evidence>
<proteinExistence type="predicted"/>
<gene>
    <name evidence="1" type="ORF">MENTE1834_LOCUS15616</name>
</gene>
<name>A0ACB0YRM0_MELEN</name>
<keyword evidence="2" id="KW-1185">Reference proteome</keyword>
<accession>A0ACB0YRM0</accession>
<organism evidence="1 2">
    <name type="scientific">Meloidogyne enterolobii</name>
    <name type="common">Root-knot nematode worm</name>
    <name type="synonym">Meloidogyne mayaguensis</name>
    <dbReference type="NCBI Taxonomy" id="390850"/>
    <lineage>
        <taxon>Eukaryota</taxon>
        <taxon>Metazoa</taxon>
        <taxon>Ecdysozoa</taxon>
        <taxon>Nematoda</taxon>
        <taxon>Chromadorea</taxon>
        <taxon>Rhabditida</taxon>
        <taxon>Tylenchina</taxon>
        <taxon>Tylenchomorpha</taxon>
        <taxon>Tylenchoidea</taxon>
        <taxon>Meloidogynidae</taxon>
        <taxon>Meloidogyninae</taxon>
        <taxon>Meloidogyne</taxon>
    </lineage>
</organism>
<sequence length="72" mass="8466">MNGSHTHKHKCLTLIIALAFGWGEAFLINYMYILSAGGYLFNYFLCVAGWFGWSFFLLEQCLNVLEKKRRRR</sequence>
<comment type="caution">
    <text evidence="1">The sequence shown here is derived from an EMBL/GenBank/DDBJ whole genome shotgun (WGS) entry which is preliminary data.</text>
</comment>
<dbReference type="EMBL" id="CAVMJV010000017">
    <property type="protein sequence ID" value="CAK5059086.1"/>
    <property type="molecule type" value="Genomic_DNA"/>
</dbReference>